<evidence type="ECO:0000256" key="6">
    <source>
        <dbReference type="ARBA" id="ARBA00023136"/>
    </source>
</evidence>
<dbReference type="InterPro" id="IPR003594">
    <property type="entry name" value="HATPase_dom"/>
</dbReference>
<gene>
    <name evidence="9" type="ORF">BCM02_10132</name>
</gene>
<dbReference type="Gene3D" id="3.30.565.10">
    <property type="entry name" value="Histidine kinase-like ATPase, C-terminal domain"/>
    <property type="match status" value="1"/>
</dbReference>
<keyword evidence="2" id="KW-1003">Cell membrane</keyword>
<keyword evidence="6 7" id="KW-0472">Membrane</keyword>
<proteinExistence type="predicted"/>
<sequence length="604" mass="68448">MRTLMKRLWMSVKRLSIRSKLLLSYALLVLIPITIMGAKYYYASKGFIENFSRENVYSIVKQNNEIIDSELSQIEADSLALIGDPVMYEQYLRADPQDEYGMVTMEKNVLKALEKYLPETSQLYSYHLLTSYSNIGNSAFIPYQTFASTALHQAAREGDGAMKWVPTFHFADMFGADGGESYSSSQYPPLLAGVRLLKFFHITGSAITELSGRAEPPILLFTFKPELLASRFERTLPSNGAAYFVISAQGNLVAQSDREGAGTRIEPQWLDRMKRLKSGTITVVQDGKPLIICFDTSAVTGWIAGITVSSDMLLDTFMPQITSYTFYLGLVLLFISLFLACLFAESITRPINQLIKAIKKTGSGDFGTRLPIVAYDEMGHLIHKYNQMNEKINNLIEENYIVKLREKETLIMSLNIQLNPHFLYNTLNIMNWTALENNQKELSRMIISLSSMLQYTMENHRDIGEFHEDMNWLHNYIYITDQRFEGKFTVSCDIDPNLYGCTVPKLFLQPFVENAIVHGFAHIHDGGIIRVRGWIEEGKRCFTVQDNGKGITESRMKAIAEMGSDSIGIHNVDKRIKLMYGEQYGVTLTSQENIGTTVKIVMPL</sequence>
<keyword evidence="7" id="KW-1133">Transmembrane helix</keyword>
<dbReference type="InterPro" id="IPR003660">
    <property type="entry name" value="HAMP_dom"/>
</dbReference>
<keyword evidence="3" id="KW-0597">Phosphoprotein</keyword>
<dbReference type="PROSITE" id="PS50885">
    <property type="entry name" value="HAMP"/>
    <property type="match status" value="1"/>
</dbReference>
<dbReference type="InterPro" id="IPR050640">
    <property type="entry name" value="Bact_2-comp_sensor_kinase"/>
</dbReference>
<evidence type="ECO:0000256" key="4">
    <source>
        <dbReference type="ARBA" id="ARBA00022679"/>
    </source>
</evidence>
<dbReference type="SUPFAM" id="SSF55874">
    <property type="entry name" value="ATPase domain of HSP90 chaperone/DNA topoisomerase II/histidine kinase"/>
    <property type="match status" value="1"/>
</dbReference>
<dbReference type="SUPFAM" id="SSF158472">
    <property type="entry name" value="HAMP domain-like"/>
    <property type="match status" value="1"/>
</dbReference>
<comment type="caution">
    <text evidence="9">The sequence shown here is derived from an EMBL/GenBank/DDBJ whole genome shotgun (WGS) entry which is preliminary data.</text>
</comment>
<dbReference type="CDD" id="cd18774">
    <property type="entry name" value="PDC2_HK_sensor"/>
    <property type="match status" value="1"/>
</dbReference>
<evidence type="ECO:0000256" key="3">
    <source>
        <dbReference type="ARBA" id="ARBA00022553"/>
    </source>
</evidence>
<dbReference type="Pfam" id="PF02518">
    <property type="entry name" value="HATPase_c"/>
    <property type="match status" value="1"/>
</dbReference>
<dbReference type="GO" id="GO:0000155">
    <property type="term" value="F:phosphorelay sensor kinase activity"/>
    <property type="evidence" value="ECO:0007669"/>
    <property type="project" value="InterPro"/>
</dbReference>
<name>A0A5S5CJ25_9BACL</name>
<dbReference type="InterPro" id="IPR010559">
    <property type="entry name" value="Sig_transdc_His_kin_internal"/>
</dbReference>
<dbReference type="Gene3D" id="6.10.340.10">
    <property type="match status" value="1"/>
</dbReference>
<evidence type="ECO:0000313" key="9">
    <source>
        <dbReference type="EMBL" id="TYP78917.1"/>
    </source>
</evidence>
<accession>A0A5S5CJ25</accession>
<feature type="transmembrane region" description="Helical" evidence="7">
    <location>
        <begin position="324"/>
        <end position="344"/>
    </location>
</feature>
<evidence type="ECO:0000256" key="7">
    <source>
        <dbReference type="SAM" id="Phobius"/>
    </source>
</evidence>
<dbReference type="GO" id="GO:0005886">
    <property type="term" value="C:plasma membrane"/>
    <property type="evidence" value="ECO:0007669"/>
    <property type="project" value="UniProtKB-SubCell"/>
</dbReference>
<feature type="domain" description="HAMP" evidence="8">
    <location>
        <begin position="345"/>
        <end position="397"/>
    </location>
</feature>
<dbReference type="Pfam" id="PF06580">
    <property type="entry name" value="His_kinase"/>
    <property type="match status" value="1"/>
</dbReference>
<dbReference type="Proteomes" id="UP000323257">
    <property type="component" value="Unassembled WGS sequence"/>
</dbReference>
<dbReference type="SMART" id="SM00304">
    <property type="entry name" value="HAMP"/>
    <property type="match status" value="1"/>
</dbReference>
<dbReference type="InterPro" id="IPR036890">
    <property type="entry name" value="HATPase_C_sf"/>
</dbReference>
<evidence type="ECO:0000259" key="8">
    <source>
        <dbReference type="PROSITE" id="PS50885"/>
    </source>
</evidence>
<keyword evidence="5 9" id="KW-0418">Kinase</keyword>
<dbReference type="Gene3D" id="3.30.450.20">
    <property type="entry name" value="PAS domain"/>
    <property type="match status" value="1"/>
</dbReference>
<evidence type="ECO:0000256" key="2">
    <source>
        <dbReference type="ARBA" id="ARBA00022475"/>
    </source>
</evidence>
<evidence type="ECO:0000256" key="5">
    <source>
        <dbReference type="ARBA" id="ARBA00022777"/>
    </source>
</evidence>
<dbReference type="PANTHER" id="PTHR34220:SF7">
    <property type="entry name" value="SENSOR HISTIDINE KINASE YPDA"/>
    <property type="match status" value="1"/>
</dbReference>
<protein>
    <submittedName>
        <fullName evidence="9">Two-component system sensor histidine kinase YesM</fullName>
    </submittedName>
</protein>
<dbReference type="EMBL" id="VNHS01000001">
    <property type="protein sequence ID" value="TYP78917.1"/>
    <property type="molecule type" value="Genomic_DNA"/>
</dbReference>
<organism evidence="9 10">
    <name type="scientific">Paenibacillus methanolicus</name>
    <dbReference type="NCBI Taxonomy" id="582686"/>
    <lineage>
        <taxon>Bacteria</taxon>
        <taxon>Bacillati</taxon>
        <taxon>Bacillota</taxon>
        <taxon>Bacilli</taxon>
        <taxon>Bacillales</taxon>
        <taxon>Paenibacillaceae</taxon>
        <taxon>Paenibacillus</taxon>
    </lineage>
</organism>
<keyword evidence="10" id="KW-1185">Reference proteome</keyword>
<dbReference type="OrthoDB" id="9776552at2"/>
<keyword evidence="7" id="KW-0812">Transmembrane</keyword>
<evidence type="ECO:0000313" key="10">
    <source>
        <dbReference type="Proteomes" id="UP000323257"/>
    </source>
</evidence>
<comment type="subcellular location">
    <subcellularLocation>
        <location evidence="1">Cell membrane</location>
        <topology evidence="1">Multi-pass membrane protein</topology>
    </subcellularLocation>
</comment>
<reference evidence="9 10" key="1">
    <citation type="submission" date="2019-07" db="EMBL/GenBank/DDBJ databases">
        <title>Genomic Encyclopedia of Type Strains, Phase III (KMG-III): the genomes of soil and plant-associated and newly described type strains.</title>
        <authorList>
            <person name="Whitman W."/>
        </authorList>
    </citation>
    <scope>NUCLEOTIDE SEQUENCE [LARGE SCALE GENOMIC DNA]</scope>
    <source>
        <strain evidence="9 10">BL24</strain>
    </source>
</reference>
<dbReference type="AlphaFoldDB" id="A0A5S5CJ25"/>
<dbReference type="CDD" id="cd06225">
    <property type="entry name" value="HAMP"/>
    <property type="match status" value="1"/>
</dbReference>
<dbReference type="Pfam" id="PF00672">
    <property type="entry name" value="HAMP"/>
    <property type="match status" value="1"/>
</dbReference>
<evidence type="ECO:0000256" key="1">
    <source>
        <dbReference type="ARBA" id="ARBA00004651"/>
    </source>
</evidence>
<keyword evidence="4" id="KW-0808">Transferase</keyword>
<dbReference type="PANTHER" id="PTHR34220">
    <property type="entry name" value="SENSOR HISTIDINE KINASE YPDA"/>
    <property type="match status" value="1"/>
</dbReference>